<keyword evidence="5" id="KW-0963">Cytoplasm</keyword>
<dbReference type="PANTHER" id="PTHR10836">
    <property type="entry name" value="GLYCERALDEHYDE 3-PHOSPHATE DEHYDROGENASE"/>
    <property type="match status" value="1"/>
</dbReference>
<evidence type="ECO:0000259" key="10">
    <source>
        <dbReference type="Pfam" id="PF02800"/>
    </source>
</evidence>
<evidence type="ECO:0000256" key="7">
    <source>
        <dbReference type="ARBA" id="ARBA00023027"/>
    </source>
</evidence>
<gene>
    <name evidence="11" type="ORF">MDA_GLEAN10013581</name>
</gene>
<evidence type="ECO:0000313" key="12">
    <source>
        <dbReference type="Proteomes" id="UP000010556"/>
    </source>
</evidence>
<dbReference type="Gene3D" id="3.40.50.720">
    <property type="entry name" value="NAD(P)-binding Rossmann-like Domain"/>
    <property type="match status" value="1"/>
</dbReference>
<evidence type="ECO:0000256" key="3">
    <source>
        <dbReference type="ARBA" id="ARBA00007406"/>
    </source>
</evidence>
<dbReference type="GO" id="GO:0006096">
    <property type="term" value="P:glycolytic process"/>
    <property type="evidence" value="ECO:0007669"/>
    <property type="project" value="UniProtKB-KW"/>
</dbReference>
<evidence type="ECO:0000256" key="5">
    <source>
        <dbReference type="ARBA" id="ARBA00022490"/>
    </source>
</evidence>
<dbReference type="PRINTS" id="PR00078">
    <property type="entry name" value="G3PDHDRGNASE"/>
</dbReference>
<dbReference type="AlphaFoldDB" id="L5MIP1"/>
<dbReference type="Pfam" id="PF02800">
    <property type="entry name" value="Gp_dh_C"/>
    <property type="match status" value="1"/>
</dbReference>
<proteinExistence type="inferred from homology"/>
<keyword evidence="6" id="KW-0560">Oxidoreductase</keyword>
<dbReference type="InterPro" id="IPR020831">
    <property type="entry name" value="GlycerAld/Erythrose_P_DH"/>
</dbReference>
<dbReference type="Proteomes" id="UP000010556">
    <property type="component" value="Unassembled WGS sequence"/>
</dbReference>
<evidence type="ECO:0000313" key="11">
    <source>
        <dbReference type="EMBL" id="ELK37598.1"/>
    </source>
</evidence>
<dbReference type="PANTHER" id="PTHR10836:SF79">
    <property type="entry name" value="GLYCERALDEHYDE-3-PHOSPHATE DEHYDROGENASE, TESTIS-SPECIFIC"/>
    <property type="match status" value="1"/>
</dbReference>
<evidence type="ECO:0000256" key="1">
    <source>
        <dbReference type="ARBA" id="ARBA00004496"/>
    </source>
</evidence>
<sequence>HIQAGALHVVISAPSPDAPIFVTGVSEKDYNPDSMKIVRERAAASRSGSASCTTSYLAPLSKVIHERFGMVEGLMTTIHFYTATQKTVDGPSKKAWRDRRGTHQSIIPASTGAAKAVGRVIPDLEGTLTGMAFRVPAPGVSVVDLTYRLAGLHILRHQGFHESSSQGANGWHTYLQ</sequence>
<dbReference type="GO" id="GO:0004365">
    <property type="term" value="F:glyceraldehyde-3-phosphate dehydrogenase (NAD+) (phosphorylating) activity"/>
    <property type="evidence" value="ECO:0007669"/>
    <property type="project" value="UniProtKB-EC"/>
</dbReference>
<dbReference type="InterPro" id="IPR020829">
    <property type="entry name" value="GlycerAld_3-P_DH_cat"/>
</dbReference>
<protein>
    <recommendedName>
        <fullName evidence="4">glyceraldehyde-3-phosphate dehydrogenase (phosphorylating)</fullName>
        <ecNumber evidence="4">1.2.1.12</ecNumber>
    </recommendedName>
</protein>
<name>L5MIP1_MYODS</name>
<keyword evidence="8" id="KW-0324">Glycolysis</keyword>
<comment type="catalytic activity">
    <reaction evidence="9">
        <text>D-glyceraldehyde 3-phosphate + phosphate + NAD(+) = (2R)-3-phospho-glyceroyl phosphate + NADH + H(+)</text>
        <dbReference type="Rhea" id="RHEA:10300"/>
        <dbReference type="ChEBI" id="CHEBI:15378"/>
        <dbReference type="ChEBI" id="CHEBI:43474"/>
        <dbReference type="ChEBI" id="CHEBI:57540"/>
        <dbReference type="ChEBI" id="CHEBI:57604"/>
        <dbReference type="ChEBI" id="CHEBI:57945"/>
        <dbReference type="ChEBI" id="CHEBI:59776"/>
        <dbReference type="EC" id="1.2.1.12"/>
    </reaction>
</comment>
<accession>L5MIP1</accession>
<dbReference type="GO" id="GO:0005829">
    <property type="term" value="C:cytosol"/>
    <property type="evidence" value="ECO:0007669"/>
    <property type="project" value="TreeGrafter"/>
</dbReference>
<feature type="non-terminal residue" evidence="11">
    <location>
        <position position="1"/>
    </location>
</feature>
<dbReference type="InterPro" id="IPR036291">
    <property type="entry name" value="NAD(P)-bd_dom_sf"/>
</dbReference>
<evidence type="ECO:0000256" key="2">
    <source>
        <dbReference type="ARBA" id="ARBA00004869"/>
    </source>
</evidence>
<comment type="subcellular location">
    <subcellularLocation>
        <location evidence="1">Cytoplasm</location>
    </subcellularLocation>
</comment>
<keyword evidence="12" id="KW-1185">Reference proteome</keyword>
<dbReference type="Gene3D" id="3.30.360.10">
    <property type="entry name" value="Dihydrodipicolinate Reductase, domain 2"/>
    <property type="match status" value="1"/>
</dbReference>
<evidence type="ECO:0000256" key="9">
    <source>
        <dbReference type="ARBA" id="ARBA00047698"/>
    </source>
</evidence>
<organism evidence="11 12">
    <name type="scientific">Myotis davidii</name>
    <name type="common">David's myotis</name>
    <dbReference type="NCBI Taxonomy" id="225400"/>
    <lineage>
        <taxon>Eukaryota</taxon>
        <taxon>Metazoa</taxon>
        <taxon>Chordata</taxon>
        <taxon>Craniata</taxon>
        <taxon>Vertebrata</taxon>
        <taxon>Euteleostomi</taxon>
        <taxon>Mammalia</taxon>
        <taxon>Eutheria</taxon>
        <taxon>Laurasiatheria</taxon>
        <taxon>Chiroptera</taxon>
        <taxon>Yangochiroptera</taxon>
        <taxon>Vespertilionidae</taxon>
        <taxon>Myotis</taxon>
    </lineage>
</organism>
<dbReference type="SUPFAM" id="SSF51735">
    <property type="entry name" value="NAD(P)-binding Rossmann-fold domains"/>
    <property type="match status" value="1"/>
</dbReference>
<feature type="domain" description="Glyceraldehyde 3-phosphate dehydrogenase catalytic" evidence="10">
    <location>
        <begin position="57"/>
        <end position="149"/>
    </location>
</feature>
<keyword evidence="7" id="KW-0520">NAD</keyword>
<evidence type="ECO:0000256" key="8">
    <source>
        <dbReference type="ARBA" id="ARBA00023152"/>
    </source>
</evidence>
<dbReference type="EC" id="1.2.1.12" evidence="4"/>
<evidence type="ECO:0000256" key="4">
    <source>
        <dbReference type="ARBA" id="ARBA00013119"/>
    </source>
</evidence>
<evidence type="ECO:0000256" key="6">
    <source>
        <dbReference type="ARBA" id="ARBA00023002"/>
    </source>
</evidence>
<dbReference type="EMBL" id="KB100319">
    <property type="protein sequence ID" value="ELK37598.1"/>
    <property type="molecule type" value="Genomic_DNA"/>
</dbReference>
<comment type="pathway">
    <text evidence="2">Carbohydrate degradation; glycolysis; pyruvate from D-glyceraldehyde 3-phosphate: step 1/5.</text>
</comment>
<dbReference type="SUPFAM" id="SSF55347">
    <property type="entry name" value="Glyceraldehyde-3-phosphate dehydrogenase-like, C-terminal domain"/>
    <property type="match status" value="1"/>
</dbReference>
<reference evidence="12" key="1">
    <citation type="journal article" date="2013" name="Science">
        <title>Comparative analysis of bat genomes provides insight into the evolution of flight and immunity.</title>
        <authorList>
            <person name="Zhang G."/>
            <person name="Cowled C."/>
            <person name="Shi Z."/>
            <person name="Huang Z."/>
            <person name="Bishop-Lilly K.A."/>
            <person name="Fang X."/>
            <person name="Wynne J.W."/>
            <person name="Xiong Z."/>
            <person name="Baker M.L."/>
            <person name="Zhao W."/>
            <person name="Tachedjian M."/>
            <person name="Zhu Y."/>
            <person name="Zhou P."/>
            <person name="Jiang X."/>
            <person name="Ng J."/>
            <person name="Yang L."/>
            <person name="Wu L."/>
            <person name="Xiao J."/>
            <person name="Feng Y."/>
            <person name="Chen Y."/>
            <person name="Sun X."/>
            <person name="Zhang Y."/>
            <person name="Marsh G.A."/>
            <person name="Crameri G."/>
            <person name="Broder C.C."/>
            <person name="Frey K.G."/>
            <person name="Wang L.F."/>
            <person name="Wang J."/>
        </authorList>
    </citation>
    <scope>NUCLEOTIDE SEQUENCE [LARGE SCALE GENOMIC DNA]</scope>
</reference>
<comment type="similarity">
    <text evidence="3">Belongs to the glyceraldehyde-3-phosphate dehydrogenase family.</text>
</comment>